<dbReference type="GO" id="GO:0003676">
    <property type="term" value="F:nucleic acid binding"/>
    <property type="evidence" value="ECO:0007669"/>
    <property type="project" value="InterPro"/>
</dbReference>
<gene>
    <name evidence="2" type="ORF">Asi03nite_71930</name>
</gene>
<evidence type="ECO:0000313" key="2">
    <source>
        <dbReference type="EMBL" id="GIF09655.1"/>
    </source>
</evidence>
<protein>
    <submittedName>
        <fullName evidence="2">Uncharacterized protein</fullName>
    </submittedName>
</protein>
<comment type="caution">
    <text evidence="2">The sequence shown here is derived from an EMBL/GenBank/DDBJ whole genome shotgun (WGS) entry which is preliminary data.</text>
</comment>
<keyword evidence="3" id="KW-1185">Reference proteome</keyword>
<evidence type="ECO:0000313" key="3">
    <source>
        <dbReference type="Proteomes" id="UP000629619"/>
    </source>
</evidence>
<dbReference type="EMBL" id="BOMW01000094">
    <property type="protein sequence ID" value="GIF09655.1"/>
    <property type="molecule type" value="Genomic_DNA"/>
</dbReference>
<feature type="region of interest" description="Disordered" evidence="1">
    <location>
        <begin position="136"/>
        <end position="216"/>
    </location>
</feature>
<dbReference type="AlphaFoldDB" id="A0A919TQA7"/>
<feature type="compositionally biased region" description="Low complexity" evidence="1">
    <location>
        <begin position="160"/>
        <end position="192"/>
    </location>
</feature>
<dbReference type="Gene3D" id="3.30.420.10">
    <property type="entry name" value="Ribonuclease H-like superfamily/Ribonuclease H"/>
    <property type="match status" value="1"/>
</dbReference>
<dbReference type="Proteomes" id="UP000629619">
    <property type="component" value="Unassembled WGS sequence"/>
</dbReference>
<proteinExistence type="predicted"/>
<accession>A0A919TQA7</accession>
<dbReference type="InterPro" id="IPR036397">
    <property type="entry name" value="RNaseH_sf"/>
</dbReference>
<evidence type="ECO:0000256" key="1">
    <source>
        <dbReference type="SAM" id="MobiDB-lite"/>
    </source>
</evidence>
<feature type="region of interest" description="Disordered" evidence="1">
    <location>
        <begin position="1"/>
        <end position="28"/>
    </location>
</feature>
<sequence length="216" mass="22800">MNRPSAGVRNFSRRITDRYPDDPPTAPAKSTFNKLLRTMTTGAYTFDNAVTRRNMNNRPAGGFTTLTFARPGQVVQIDTTTIDVLTHLGDGVAERGELTAAIDVATRTLCAGVPRTQGTKAVDAALLLPRMLVPDPMRPGWPASADSSTKSAIWKPNGPRKPSSASPPRTRPSSSASGNSPSTTAPSTNASKPPAPTCASKTAASPTSKRKSPTRQ</sequence>
<organism evidence="2 3">
    <name type="scientific">Actinoplanes siamensis</name>
    <dbReference type="NCBI Taxonomy" id="1223317"/>
    <lineage>
        <taxon>Bacteria</taxon>
        <taxon>Bacillati</taxon>
        <taxon>Actinomycetota</taxon>
        <taxon>Actinomycetes</taxon>
        <taxon>Micromonosporales</taxon>
        <taxon>Micromonosporaceae</taxon>
        <taxon>Actinoplanes</taxon>
    </lineage>
</organism>
<name>A0A919TQA7_9ACTN</name>
<reference evidence="2" key="1">
    <citation type="submission" date="2021-01" db="EMBL/GenBank/DDBJ databases">
        <title>Whole genome shotgun sequence of Actinoplanes siamensis NBRC 109076.</title>
        <authorList>
            <person name="Komaki H."/>
            <person name="Tamura T."/>
        </authorList>
    </citation>
    <scope>NUCLEOTIDE SEQUENCE</scope>
    <source>
        <strain evidence="2">NBRC 109076</strain>
    </source>
</reference>
<dbReference type="RefSeq" id="WP_203684943.1">
    <property type="nucleotide sequence ID" value="NZ_BOMW01000094.1"/>
</dbReference>